<evidence type="ECO:0000259" key="4">
    <source>
        <dbReference type="Pfam" id="PF00107"/>
    </source>
</evidence>
<dbReference type="Pfam" id="PF00107">
    <property type="entry name" value="ADH_zinc_N"/>
    <property type="match status" value="1"/>
</dbReference>
<evidence type="ECO:0000256" key="2">
    <source>
        <dbReference type="ARBA" id="ARBA00022723"/>
    </source>
</evidence>
<organism evidence="5 6">
    <name type="scientific">Colletotrichum noveboracense</name>
    <dbReference type="NCBI Taxonomy" id="2664923"/>
    <lineage>
        <taxon>Eukaryota</taxon>
        <taxon>Fungi</taxon>
        <taxon>Dikarya</taxon>
        <taxon>Ascomycota</taxon>
        <taxon>Pezizomycotina</taxon>
        <taxon>Sordariomycetes</taxon>
        <taxon>Hypocreomycetidae</taxon>
        <taxon>Glomerellales</taxon>
        <taxon>Glomerellaceae</taxon>
        <taxon>Colletotrichum</taxon>
        <taxon>Colletotrichum gloeosporioides species complex</taxon>
    </lineage>
</organism>
<sequence length="161" mass="16927">MAARDSTVAVVACGPVGLCAIVAAANLRTQLLFAIDSVRDRLGRAEKLQANPLNPLDVMANLQAQVEAVTEGRSADLDIEAVGRSPALKTAFEIVRSFGIFSSIGVHSQDIPWSAKEAYEYVLAASTSPLTVEVVDTDLIPARTSGFKWADAPSGASSARL</sequence>
<proteinExistence type="predicted"/>
<dbReference type="OrthoDB" id="4841240at2759"/>
<comment type="caution">
    <text evidence="5">The sequence shown here is derived from an EMBL/GenBank/DDBJ whole genome shotgun (WGS) entry which is preliminary data.</text>
</comment>
<comment type="cofactor">
    <cofactor evidence="1">
        <name>Zn(2+)</name>
        <dbReference type="ChEBI" id="CHEBI:29105"/>
    </cofactor>
</comment>
<dbReference type="Proteomes" id="UP001152533">
    <property type="component" value="Unassembled WGS sequence"/>
</dbReference>
<dbReference type="Gene3D" id="3.40.50.720">
    <property type="entry name" value="NAD(P)-binding Rossmann-like Domain"/>
    <property type="match status" value="1"/>
</dbReference>
<evidence type="ECO:0000313" key="6">
    <source>
        <dbReference type="Proteomes" id="UP001152533"/>
    </source>
</evidence>
<keyword evidence="3" id="KW-0862">Zinc</keyword>
<accession>A0A9W4WDY4</accession>
<protein>
    <recommendedName>
        <fullName evidence="4">Alcohol dehydrogenase-like C-terminal domain-containing protein</fullName>
    </recommendedName>
</protein>
<dbReference type="GO" id="GO:0046872">
    <property type="term" value="F:metal ion binding"/>
    <property type="evidence" value="ECO:0007669"/>
    <property type="project" value="UniProtKB-KW"/>
</dbReference>
<gene>
    <name evidence="5" type="ORF">CGXH109_LOCUS116851</name>
</gene>
<dbReference type="EMBL" id="CAMGZC010001337">
    <property type="protein sequence ID" value="CAI0652438.1"/>
    <property type="molecule type" value="Genomic_DNA"/>
</dbReference>
<evidence type="ECO:0000256" key="3">
    <source>
        <dbReference type="ARBA" id="ARBA00022833"/>
    </source>
</evidence>
<name>A0A9W4WDY4_9PEZI</name>
<dbReference type="InterPro" id="IPR036291">
    <property type="entry name" value="NAD(P)-bd_dom_sf"/>
</dbReference>
<evidence type="ECO:0000313" key="5">
    <source>
        <dbReference type="EMBL" id="CAI0652438.1"/>
    </source>
</evidence>
<dbReference type="InterPro" id="IPR013149">
    <property type="entry name" value="ADH-like_C"/>
</dbReference>
<dbReference type="PANTHER" id="PTHR42813">
    <property type="entry name" value="ZINC-TYPE ALCOHOL DEHYDROGENASE-LIKE"/>
    <property type="match status" value="1"/>
</dbReference>
<dbReference type="SUPFAM" id="SSF51735">
    <property type="entry name" value="NAD(P)-binding Rossmann-fold domains"/>
    <property type="match status" value="1"/>
</dbReference>
<reference evidence="5" key="1">
    <citation type="submission" date="2022-08" db="EMBL/GenBank/DDBJ databases">
        <authorList>
            <person name="Giroux E."/>
            <person name="Giroux E."/>
        </authorList>
    </citation>
    <scope>NUCLEOTIDE SEQUENCE</scope>
    <source>
        <strain evidence="5">H1091258</strain>
    </source>
</reference>
<dbReference type="PANTHER" id="PTHR42813:SF2">
    <property type="entry name" value="DEHYDROGENASE, ZINC-CONTAINING, PUTATIVE (AFU_ORTHOLOGUE AFUA_2G02810)-RELATED"/>
    <property type="match status" value="1"/>
</dbReference>
<keyword evidence="2" id="KW-0479">Metal-binding</keyword>
<dbReference type="AlphaFoldDB" id="A0A9W4WDY4"/>
<feature type="domain" description="Alcohol dehydrogenase-like C-terminal" evidence="4">
    <location>
        <begin position="15"/>
        <end position="112"/>
    </location>
</feature>
<evidence type="ECO:0000256" key="1">
    <source>
        <dbReference type="ARBA" id="ARBA00001947"/>
    </source>
</evidence>
<keyword evidence="6" id="KW-1185">Reference proteome</keyword>